<dbReference type="PROSITE" id="PS51257">
    <property type="entry name" value="PROKAR_LIPOPROTEIN"/>
    <property type="match status" value="1"/>
</dbReference>
<keyword evidence="2" id="KW-1185">Reference proteome</keyword>
<sequence>MRGRNSVVVLLALALAGCGGPDQSTAPAMPPGSFVQHSNAVQAARVDNTISAAPGIRTLVPVGKCAIGIGTYASGNGTVGTHWNGSPDCTSFTLPSNAQHAGMKASSAVALADGSVVGAYSVLQRLGPDGVVTSLADLGDVSATAIVRAGNRLVIGGARLVDGKTSPLLWTSSDDGKTASPVSFPPVSGYVGAMAAGGDTVVAVEQQADDAGLGIWRSVDDGQHWQLTEFTAGPKTAMTTKLVRTGHGWLLVGSSQDDPAHSFLATSSDGVAWKMIDTAKLGEGHVWDATTVKDDDVVLVGETLSPDGRSYCGVAWTGTVDALRRVDLGCDDVPHAVATLADGRVIVVGPKDVWVRA</sequence>
<accession>A0ABV6N3Z2</accession>
<evidence type="ECO:0000313" key="2">
    <source>
        <dbReference type="Proteomes" id="UP001589810"/>
    </source>
</evidence>
<reference evidence="1 2" key="1">
    <citation type="submission" date="2024-09" db="EMBL/GenBank/DDBJ databases">
        <authorList>
            <person name="Sun Q."/>
            <person name="Mori K."/>
        </authorList>
    </citation>
    <scope>NUCLEOTIDE SEQUENCE [LARGE SCALE GENOMIC DNA]</scope>
    <source>
        <strain evidence="1 2">TBRC 1432</strain>
    </source>
</reference>
<gene>
    <name evidence="1" type="ORF">ACFFH7_34945</name>
</gene>
<organism evidence="1 2">
    <name type="scientific">Kutzneria chonburiensis</name>
    <dbReference type="NCBI Taxonomy" id="1483604"/>
    <lineage>
        <taxon>Bacteria</taxon>
        <taxon>Bacillati</taxon>
        <taxon>Actinomycetota</taxon>
        <taxon>Actinomycetes</taxon>
        <taxon>Pseudonocardiales</taxon>
        <taxon>Pseudonocardiaceae</taxon>
        <taxon>Kutzneria</taxon>
    </lineage>
</organism>
<comment type="caution">
    <text evidence="1">The sequence shown here is derived from an EMBL/GenBank/DDBJ whole genome shotgun (WGS) entry which is preliminary data.</text>
</comment>
<evidence type="ECO:0000313" key="1">
    <source>
        <dbReference type="EMBL" id="MFC0546751.1"/>
    </source>
</evidence>
<name>A0ABV6N3Z2_9PSEU</name>
<dbReference type="InterPro" id="IPR036278">
    <property type="entry name" value="Sialidase_sf"/>
</dbReference>
<dbReference type="Proteomes" id="UP001589810">
    <property type="component" value="Unassembled WGS sequence"/>
</dbReference>
<dbReference type="RefSeq" id="WP_273937001.1">
    <property type="nucleotide sequence ID" value="NZ_CP097263.1"/>
</dbReference>
<proteinExistence type="predicted"/>
<protein>
    <submittedName>
        <fullName evidence="1">WD40/YVTN/BNR-like repeat-containing protein</fullName>
    </submittedName>
</protein>
<dbReference type="EMBL" id="JBHLUD010000013">
    <property type="protein sequence ID" value="MFC0546751.1"/>
    <property type="molecule type" value="Genomic_DNA"/>
</dbReference>
<dbReference type="SUPFAM" id="SSF50939">
    <property type="entry name" value="Sialidases"/>
    <property type="match status" value="1"/>
</dbReference>